<reference evidence="4" key="1">
    <citation type="submission" date="2017-09" db="EMBL/GenBank/DDBJ databases">
        <authorList>
            <person name="Varghese N."/>
            <person name="Submissions S."/>
        </authorList>
    </citation>
    <scope>NUCLEOTIDE SEQUENCE [LARGE SCALE GENOMIC DNA]</scope>
    <source>
        <strain evidence="4">CGMCC 1.12641</strain>
    </source>
</reference>
<dbReference type="GO" id="GO:0055085">
    <property type="term" value="P:transmembrane transport"/>
    <property type="evidence" value="ECO:0007669"/>
    <property type="project" value="InterPro"/>
</dbReference>
<dbReference type="Gene3D" id="3.30.1150.10">
    <property type="match status" value="1"/>
</dbReference>
<evidence type="ECO:0000259" key="2">
    <source>
        <dbReference type="Pfam" id="PF03544"/>
    </source>
</evidence>
<protein>
    <submittedName>
        <fullName evidence="3">TonB protein C-terminal</fullName>
    </submittedName>
</protein>
<accession>A0A285X0G5</accession>
<gene>
    <name evidence="3" type="ORF">SAMN06296241_0344</name>
</gene>
<dbReference type="Proteomes" id="UP000219193">
    <property type="component" value="Unassembled WGS sequence"/>
</dbReference>
<feature type="domain" description="TonB C-terminal" evidence="2">
    <location>
        <begin position="64"/>
        <end position="138"/>
    </location>
</feature>
<evidence type="ECO:0000313" key="3">
    <source>
        <dbReference type="EMBL" id="SOC78827.1"/>
    </source>
</evidence>
<feature type="chain" id="PRO_5013398164" evidence="1">
    <location>
        <begin position="20"/>
        <end position="138"/>
    </location>
</feature>
<organism evidence="3 4">
    <name type="scientific">Salinimicrobium sediminis</name>
    <dbReference type="NCBI Taxonomy" id="1343891"/>
    <lineage>
        <taxon>Bacteria</taxon>
        <taxon>Pseudomonadati</taxon>
        <taxon>Bacteroidota</taxon>
        <taxon>Flavobacteriia</taxon>
        <taxon>Flavobacteriales</taxon>
        <taxon>Flavobacteriaceae</taxon>
        <taxon>Salinimicrobium</taxon>
    </lineage>
</organism>
<dbReference type="InterPro" id="IPR037682">
    <property type="entry name" value="TonB_C"/>
</dbReference>
<dbReference type="Pfam" id="PF03544">
    <property type="entry name" value="TonB_C"/>
    <property type="match status" value="1"/>
</dbReference>
<feature type="signal peptide" evidence="1">
    <location>
        <begin position="1"/>
        <end position="19"/>
    </location>
</feature>
<dbReference type="AlphaFoldDB" id="A0A285X0G5"/>
<dbReference type="EMBL" id="OCMF01000001">
    <property type="protein sequence ID" value="SOC78827.1"/>
    <property type="molecule type" value="Genomic_DNA"/>
</dbReference>
<dbReference type="SUPFAM" id="SSF74653">
    <property type="entry name" value="TolA/TonB C-terminal domain"/>
    <property type="match status" value="1"/>
</dbReference>
<sequence length="138" mass="15392">MMKKIFLILFLFTGAASFAQDGVNFSKNTMTTKEVPPVWPGCENSKASSKACFKEKLTQHLKEHYRYARDAEGNIIRGKSVVSFVINEEGRPVITKVEGPEKALNEEAKKIILAIPQMKPGELAGKPTAIKYKVPFTF</sequence>
<keyword evidence="1" id="KW-0732">Signal</keyword>
<evidence type="ECO:0000313" key="4">
    <source>
        <dbReference type="Proteomes" id="UP000219193"/>
    </source>
</evidence>
<name>A0A285X0G5_9FLAO</name>
<proteinExistence type="predicted"/>
<keyword evidence="4" id="KW-1185">Reference proteome</keyword>
<evidence type="ECO:0000256" key="1">
    <source>
        <dbReference type="SAM" id="SignalP"/>
    </source>
</evidence>